<dbReference type="Gene3D" id="1.10.10.60">
    <property type="entry name" value="Homeodomain-like"/>
    <property type="match status" value="2"/>
</dbReference>
<dbReference type="Pfam" id="PF01497">
    <property type="entry name" value="Peripla_BP_2"/>
    <property type="match status" value="1"/>
</dbReference>
<evidence type="ECO:0000256" key="4">
    <source>
        <dbReference type="ARBA" id="ARBA00022729"/>
    </source>
</evidence>
<keyword evidence="5" id="KW-0805">Transcription regulation</keyword>
<comment type="similarity">
    <text evidence="2">Belongs to the bacterial solute-binding protein 8 family.</text>
</comment>
<dbReference type="SUPFAM" id="SSF46689">
    <property type="entry name" value="Homeodomain-like"/>
    <property type="match status" value="2"/>
</dbReference>
<dbReference type="PRINTS" id="PR00032">
    <property type="entry name" value="HTHARAC"/>
</dbReference>
<name>A0A1B2DHV3_9BACL</name>
<dbReference type="SUPFAM" id="SSF53807">
    <property type="entry name" value="Helical backbone' metal receptor"/>
    <property type="match status" value="1"/>
</dbReference>
<evidence type="ECO:0000256" key="2">
    <source>
        <dbReference type="ARBA" id="ARBA00008814"/>
    </source>
</evidence>
<evidence type="ECO:0000256" key="6">
    <source>
        <dbReference type="ARBA" id="ARBA00023125"/>
    </source>
</evidence>
<dbReference type="PROSITE" id="PS00041">
    <property type="entry name" value="HTH_ARAC_FAMILY_1"/>
    <property type="match status" value="1"/>
</dbReference>
<dbReference type="PROSITE" id="PS01124">
    <property type="entry name" value="HTH_ARAC_FAMILY_2"/>
    <property type="match status" value="1"/>
</dbReference>
<dbReference type="PANTHER" id="PTHR30532">
    <property type="entry name" value="IRON III DICITRATE-BINDING PERIPLASMIC PROTEIN"/>
    <property type="match status" value="1"/>
</dbReference>
<dbReference type="RefSeq" id="WP_099518478.1">
    <property type="nucleotide sequence ID" value="NZ_CP016808.1"/>
</dbReference>
<feature type="domain" description="Fe/B12 periplasmic-binding" evidence="10">
    <location>
        <begin position="393"/>
        <end position="655"/>
    </location>
</feature>
<evidence type="ECO:0000259" key="9">
    <source>
        <dbReference type="PROSITE" id="PS01124"/>
    </source>
</evidence>
<feature type="compositionally biased region" description="Polar residues" evidence="8">
    <location>
        <begin position="349"/>
        <end position="377"/>
    </location>
</feature>
<comment type="subcellular location">
    <subcellularLocation>
        <location evidence="1">Cell envelope</location>
    </subcellularLocation>
</comment>
<evidence type="ECO:0000256" key="1">
    <source>
        <dbReference type="ARBA" id="ARBA00004196"/>
    </source>
</evidence>
<dbReference type="GO" id="GO:0003700">
    <property type="term" value="F:DNA-binding transcription factor activity"/>
    <property type="evidence" value="ECO:0007669"/>
    <property type="project" value="InterPro"/>
</dbReference>
<dbReference type="InterPro" id="IPR018062">
    <property type="entry name" value="HTH_AraC-typ_CS"/>
</dbReference>
<accession>A0A1B2DHV3</accession>
<evidence type="ECO:0000256" key="3">
    <source>
        <dbReference type="ARBA" id="ARBA00022448"/>
    </source>
</evidence>
<proteinExistence type="inferred from homology"/>
<evidence type="ECO:0000313" key="11">
    <source>
        <dbReference type="EMBL" id="ANY67269.1"/>
    </source>
</evidence>
<keyword evidence="3" id="KW-0813">Transport</keyword>
<dbReference type="GO" id="GO:0030288">
    <property type="term" value="C:outer membrane-bounded periplasmic space"/>
    <property type="evidence" value="ECO:0007669"/>
    <property type="project" value="TreeGrafter"/>
</dbReference>
<dbReference type="Gene3D" id="3.40.50.1980">
    <property type="entry name" value="Nitrogenase molybdenum iron protein domain"/>
    <property type="match status" value="2"/>
</dbReference>
<keyword evidence="7" id="KW-0804">Transcription</keyword>
<protein>
    <submittedName>
        <fullName evidence="11">AraC family transcriptional regulator</fullName>
    </submittedName>
</protein>
<evidence type="ECO:0000256" key="5">
    <source>
        <dbReference type="ARBA" id="ARBA00023015"/>
    </source>
</evidence>
<dbReference type="SMART" id="SM00342">
    <property type="entry name" value="HTH_ARAC"/>
    <property type="match status" value="1"/>
</dbReference>
<keyword evidence="6" id="KW-0238">DNA-binding</keyword>
<dbReference type="EMBL" id="CP016808">
    <property type="protein sequence ID" value="ANY67269.1"/>
    <property type="molecule type" value="Genomic_DNA"/>
</dbReference>
<dbReference type="PROSITE" id="PS50983">
    <property type="entry name" value="FE_B12_PBP"/>
    <property type="match status" value="1"/>
</dbReference>
<reference evidence="11" key="1">
    <citation type="submission" date="2016-08" db="EMBL/GenBank/DDBJ databases">
        <title>Complete Genome Seqeunce of Paenibacillus sp. BIHB 4019 from tea rhizoplane.</title>
        <authorList>
            <person name="Thakur R."/>
            <person name="Swarnkar M.K."/>
            <person name="Gulati A."/>
        </authorList>
    </citation>
    <scope>NUCLEOTIDE SEQUENCE [LARGE SCALE GENOMIC DNA]</scope>
    <source>
        <strain evidence="11">BIHB4019</strain>
    </source>
</reference>
<sequence>MKLDEHIKLWNQAAIKIWDIRHAVMQPGELLEDYLLPSSGFIYSVRGAGHLKLDGDEHEAQRFHILHGGKGMRLDVWAEEEFEYYLLLYRAVYALPGNKELARLMERHQPFALQYGFQPQEPLPLLRPLDLIRKAWQQADDLDRIQIKGLFYQFIHELLRQMKTQGIKVSKPDLVTQAIRYIEEHFQEAITLESLGEKLNYSSRHLSMRFKEHTGASPIHYLIQIRVKRAAELLIGTDAALNDIALEVGYADVYYFSRIFKKHTGLSPVRFQERERNKRLSEDRPFILSEKSIGTGKLARYIGNYDNHYQYKRGGSVRMKRNTTSGLAISLLLTLTLLLGACSSGTANTSTNAGASPSPGNTTESASPAQNDSSQASPAEAATRIVSTEKGDVEVPAEPKRVVVLYMLGDVVAMGVKPVGVSDVYEGAAFEQELAGIQTLGKWFEPNPEAVLALDPDLIITPSEETYNMLRDIAPTVFIQPFNDKTTESRMNMLGKVFNKEQEVKALLNNFNKKVEESKEKLKAAGVYDKTVSIIEGGKKEMSVVASKQFGRGSQIIYEYLGMKAPKVIQDIIDSGKGDNQIVSMEVLPEYMGDYIFRSSYSGMDDLSENAIWNSIPAVKEDRYVEIEFGLAYYSDIYSMDKQLDFIVEKLLEGAPKA</sequence>
<dbReference type="InterPro" id="IPR051313">
    <property type="entry name" value="Bact_iron-sidero_bind"/>
</dbReference>
<gene>
    <name evidence="11" type="ORF">BBD42_12905</name>
</gene>
<feature type="domain" description="HTH araC/xylS-type" evidence="9">
    <location>
        <begin position="176"/>
        <end position="274"/>
    </location>
</feature>
<dbReference type="AlphaFoldDB" id="A0A1B2DHV3"/>
<organism evidence="11">
    <name type="scientific">Paenibacillus sp. BIHB 4019</name>
    <dbReference type="NCBI Taxonomy" id="1870819"/>
    <lineage>
        <taxon>Bacteria</taxon>
        <taxon>Bacillati</taxon>
        <taxon>Bacillota</taxon>
        <taxon>Bacilli</taxon>
        <taxon>Bacillales</taxon>
        <taxon>Paenibacillaceae</taxon>
        <taxon>Paenibacillus</taxon>
    </lineage>
</organism>
<dbReference type="InterPro" id="IPR002491">
    <property type="entry name" value="ABC_transptr_periplasmic_BD"/>
</dbReference>
<keyword evidence="4" id="KW-0732">Signal</keyword>
<evidence type="ECO:0000259" key="10">
    <source>
        <dbReference type="PROSITE" id="PS50983"/>
    </source>
</evidence>
<dbReference type="GO" id="GO:1901678">
    <property type="term" value="P:iron coordination entity transport"/>
    <property type="evidence" value="ECO:0007669"/>
    <property type="project" value="UniProtKB-ARBA"/>
</dbReference>
<dbReference type="InterPro" id="IPR020449">
    <property type="entry name" value="Tscrpt_reg_AraC-type_HTH"/>
</dbReference>
<dbReference type="Pfam" id="PF12833">
    <property type="entry name" value="HTH_18"/>
    <property type="match status" value="1"/>
</dbReference>
<dbReference type="InterPro" id="IPR018060">
    <property type="entry name" value="HTH_AraC"/>
</dbReference>
<dbReference type="InterPro" id="IPR009057">
    <property type="entry name" value="Homeodomain-like_sf"/>
</dbReference>
<dbReference type="GO" id="GO:0043565">
    <property type="term" value="F:sequence-specific DNA binding"/>
    <property type="evidence" value="ECO:0007669"/>
    <property type="project" value="InterPro"/>
</dbReference>
<evidence type="ECO:0000256" key="7">
    <source>
        <dbReference type="ARBA" id="ARBA00023163"/>
    </source>
</evidence>
<dbReference type="PANTHER" id="PTHR30532:SF29">
    <property type="entry name" value="FE(3+) DICITRATE-BINDING PERIPLASMIC PROTEIN"/>
    <property type="match status" value="1"/>
</dbReference>
<feature type="region of interest" description="Disordered" evidence="8">
    <location>
        <begin position="349"/>
        <end position="382"/>
    </location>
</feature>
<evidence type="ECO:0000256" key="8">
    <source>
        <dbReference type="SAM" id="MobiDB-lite"/>
    </source>
</evidence>